<keyword evidence="2" id="KW-0677">Repeat</keyword>
<dbReference type="InterPro" id="IPR000330">
    <property type="entry name" value="SNF2_N"/>
</dbReference>
<keyword evidence="3" id="KW-0547">Nucleotide-binding</keyword>
<dbReference type="InterPro" id="IPR038718">
    <property type="entry name" value="SNF2-like_sf"/>
</dbReference>
<keyword evidence="7" id="KW-0238">DNA-binding</keyword>
<dbReference type="SMART" id="SM00487">
    <property type="entry name" value="DEXDc"/>
    <property type="match status" value="1"/>
</dbReference>
<dbReference type="GO" id="GO:0004386">
    <property type="term" value="F:helicase activity"/>
    <property type="evidence" value="ECO:0007669"/>
    <property type="project" value="UniProtKB-KW"/>
</dbReference>
<dbReference type="InterPro" id="IPR049730">
    <property type="entry name" value="SNF2/RAD54-like_C"/>
</dbReference>
<feature type="domain" description="Helicase C-terminal" evidence="13">
    <location>
        <begin position="1718"/>
        <end position="1878"/>
    </location>
</feature>
<keyword evidence="15" id="KW-1185">Reference proteome</keyword>
<reference evidence="14" key="1">
    <citation type="submission" date="2020-05" db="EMBL/GenBank/DDBJ databases">
        <title>Phylogenomic resolution of chytrid fungi.</title>
        <authorList>
            <person name="Stajich J.E."/>
            <person name="Amses K."/>
            <person name="Simmons R."/>
            <person name="Seto K."/>
            <person name="Myers J."/>
            <person name="Bonds A."/>
            <person name="Quandt C.A."/>
            <person name="Barry K."/>
            <person name="Liu P."/>
            <person name="Grigoriev I."/>
            <person name="Longcore J.E."/>
            <person name="James T.Y."/>
        </authorList>
    </citation>
    <scope>NUCLEOTIDE SEQUENCE</scope>
    <source>
        <strain evidence="14">JEL0476</strain>
    </source>
</reference>
<evidence type="ECO:0000256" key="2">
    <source>
        <dbReference type="ARBA" id="ARBA00022737"/>
    </source>
</evidence>
<keyword evidence="4" id="KW-0378">Hydrolase</keyword>
<dbReference type="Pfam" id="PF12054">
    <property type="entry name" value="DUF3535"/>
    <property type="match status" value="1"/>
</dbReference>
<dbReference type="GO" id="GO:0005634">
    <property type="term" value="C:nucleus"/>
    <property type="evidence" value="ECO:0007669"/>
    <property type="project" value="UniProtKB-SubCell"/>
</dbReference>
<dbReference type="Pfam" id="PF00176">
    <property type="entry name" value="SNF2-rel_dom"/>
    <property type="match status" value="1"/>
</dbReference>
<organism evidence="14 15">
    <name type="scientific">Clydaea vesicula</name>
    <dbReference type="NCBI Taxonomy" id="447962"/>
    <lineage>
        <taxon>Eukaryota</taxon>
        <taxon>Fungi</taxon>
        <taxon>Fungi incertae sedis</taxon>
        <taxon>Chytridiomycota</taxon>
        <taxon>Chytridiomycota incertae sedis</taxon>
        <taxon>Chytridiomycetes</taxon>
        <taxon>Lobulomycetales</taxon>
        <taxon>Lobulomycetaceae</taxon>
        <taxon>Clydaea</taxon>
    </lineage>
</organism>
<dbReference type="GO" id="GO:0003677">
    <property type="term" value="F:DNA binding"/>
    <property type="evidence" value="ECO:0007669"/>
    <property type="project" value="UniProtKB-KW"/>
</dbReference>
<comment type="subcellular location">
    <subcellularLocation>
        <location evidence="1">Nucleus</location>
    </subcellularLocation>
</comment>
<protein>
    <recommendedName>
        <fullName evidence="9">TATA-binding protein-associated factor mot1</fullName>
    </recommendedName>
    <alternativeName>
        <fullName evidence="10">Modifier of transcription 1</fullName>
    </alternativeName>
</protein>
<dbReference type="FunFam" id="3.40.50.300:FF:000428">
    <property type="entry name" value="TATA-binding protein-associated factor 172"/>
    <property type="match status" value="1"/>
</dbReference>
<dbReference type="FunFam" id="3.40.50.10810:FF:000009">
    <property type="entry name" value="B-TFIID TATA-box-binding protein-associated factor 1"/>
    <property type="match status" value="1"/>
</dbReference>
<dbReference type="GO" id="GO:0017025">
    <property type="term" value="F:TBP-class protein binding"/>
    <property type="evidence" value="ECO:0007669"/>
    <property type="project" value="InterPro"/>
</dbReference>
<keyword evidence="5" id="KW-0347">Helicase</keyword>
<dbReference type="InterPro" id="IPR014001">
    <property type="entry name" value="Helicase_ATP-bd"/>
</dbReference>
<dbReference type="Gene3D" id="3.40.50.300">
    <property type="entry name" value="P-loop containing nucleotide triphosphate hydrolases"/>
    <property type="match status" value="1"/>
</dbReference>
<evidence type="ECO:0000256" key="5">
    <source>
        <dbReference type="ARBA" id="ARBA00022806"/>
    </source>
</evidence>
<dbReference type="SUPFAM" id="SSF48371">
    <property type="entry name" value="ARM repeat"/>
    <property type="match status" value="1"/>
</dbReference>
<evidence type="ECO:0000256" key="3">
    <source>
        <dbReference type="ARBA" id="ARBA00022741"/>
    </source>
</evidence>
<dbReference type="InterPro" id="IPR011989">
    <property type="entry name" value="ARM-like"/>
</dbReference>
<evidence type="ECO:0000256" key="9">
    <source>
        <dbReference type="ARBA" id="ARBA00073046"/>
    </source>
</evidence>
<dbReference type="GO" id="GO:0005524">
    <property type="term" value="F:ATP binding"/>
    <property type="evidence" value="ECO:0007669"/>
    <property type="project" value="UniProtKB-KW"/>
</dbReference>
<dbReference type="EMBL" id="JADGJW010000048">
    <property type="protein sequence ID" value="KAJ3225945.1"/>
    <property type="molecule type" value="Genomic_DNA"/>
</dbReference>
<evidence type="ECO:0000313" key="14">
    <source>
        <dbReference type="EMBL" id="KAJ3225945.1"/>
    </source>
</evidence>
<dbReference type="Gene3D" id="1.25.10.10">
    <property type="entry name" value="Leucine-rich Repeat Variant"/>
    <property type="match status" value="3"/>
</dbReference>
<dbReference type="PANTHER" id="PTHR36498:SF1">
    <property type="entry name" value="TATA-BINDING PROTEIN-ASSOCIATED FACTOR 172"/>
    <property type="match status" value="1"/>
</dbReference>
<dbReference type="InterPro" id="IPR022707">
    <property type="entry name" value="Mot1_central_dom"/>
</dbReference>
<dbReference type="Pfam" id="PF00271">
    <property type="entry name" value="Helicase_C"/>
    <property type="match status" value="1"/>
</dbReference>
<evidence type="ECO:0000256" key="4">
    <source>
        <dbReference type="ARBA" id="ARBA00022801"/>
    </source>
</evidence>
<dbReference type="PROSITE" id="PS51194">
    <property type="entry name" value="HELICASE_CTER"/>
    <property type="match status" value="1"/>
</dbReference>
<keyword evidence="8" id="KW-0539">Nucleus</keyword>
<dbReference type="InterPro" id="IPR027417">
    <property type="entry name" value="P-loop_NTPase"/>
</dbReference>
<comment type="caution">
    <text evidence="14">The sequence shown here is derived from an EMBL/GenBank/DDBJ whole genome shotgun (WGS) entry which is preliminary data.</text>
</comment>
<evidence type="ECO:0000259" key="12">
    <source>
        <dbReference type="PROSITE" id="PS51192"/>
    </source>
</evidence>
<evidence type="ECO:0000256" key="10">
    <source>
        <dbReference type="ARBA" id="ARBA00081329"/>
    </source>
</evidence>
<feature type="domain" description="Helicase ATP-binding" evidence="12">
    <location>
        <begin position="1371"/>
        <end position="1544"/>
    </location>
</feature>
<sequence length="3469" mass="395297">MTRLDRLVLLLETGSTSAVRLTAAKQLGEIQKQHPEELYSLISRVVTHLRSKNWETRVAAGQAIEAICANVTLWDPLTGTDKIDLEEYSDGLFNFESFDIESVVKNGAHLVASAGKEFDAGIADMDPKERIALQKKQLKQKLGLGTEFMDVDFFTEADISHSDEVINAQPIKKEAKMLLEESRQIVPKVEESNQALSARERNLLKRKKKLAAKGQKEKVQIMDISSSSTAKKRQSSYDDSAPSKTGMAVAVKKEKNMDEEDDLAPTESSLSDHLSNKVVVEHKPKEVQLFSGSYGSGDEWPFEGLAEQLCLDLFAPNWEVRHGAAIGLREVLKLQGSGAGKVVGPSKAENEMMHKKRLEDIAIRLLCVLALDRFADFVSDQVVVPVRETAAQTLGVLLKWCDEELCRKVMYNGLLKLIELDPKKGLKGDDSKARWEIRHAGLIGLKYWMAVRTDLVGEMIVSHVKGEETGVFKAIINGLSDSNDDVRAVSSSTLLPVTSILIDLLPTEKIFGSVVTTLWDCLQDLDDLTSATSSVMELLSQFLMQPAIVEVMTSSKIGLSLEVLAPRLFPFFRHAISSVRVAVLKMVETLVDVGMIMLQNKSFNGNWVGTELLRLVFQNFLLEENPDILKRTFSLWKKLISFLIRKNEKLPNTLSPLLIKDLPEKGGKSLIAVWFTLLMTPIGHKLDINLFYNHQSKGKFSKSSEEGLNVSVHDKAMAAQDLRYLLYNFLLFVKLLRIISQDDVIRGRITAATALGIILCSLSATELFYNSAAESIVFNFLQGHLGSSWASHRVFSSIIIDEWAGWYEEIHAIGSALPLVEKSTLIAKLCELMLSELIKADCGTTLLYEELIVYLYQVRQNVLILFNLFSEYGVNSLPPIPPFQGQNSVYTVGIFGPIFTVELAEYIVTEYFSQIIQTIPNQSSSIPTKTQPNPPDRHTLLYDKCRQIRYSIDAFNEAQQRCEARVLGCISAAVVKLGKIPGKLNPVIRSLMNCIKFEEHKDFQRRGAYGVSRLLELNIKTNKPVAVNEKIIKNLGMFLCSDPEIIGDVRQTRDSVGILTLRKMDDNYGKEVEASVSKNKRKDKIQALKKEELQVDKALLAEENETQKKSRILVRRGAELSFQMVFERFGSKAFELCPKLLNLISLSIQDYNLSDDLLQKVYEKVLSDEIYAQEVVDTLFTIGTVVPYIHHDLYPALVLMLKPLCTTLKTPLAVVRSSSSISIASMAKVVTLPTMQAIIENVLPLLGDTKSVIHRQGAAECVYHIIKLLEHNILPYIIFLIVPILGRMSDSDESVRFLSTHIFAQLIKLVPLESGVPDPVGIPQELVEQRKEERKFLGQLVGTEKVENFELCVEIKAELRPYQKEGVSWLAFLNRYGLHGILCDDMGLGKTLQSICMLASDHNIRAEKFAKTQSPDSCPTPSLVVCPPTLVQHWFHEIANYAGFMKAIIYAGNPGERQRIRKQLLNFDVVITSYEVLRNDVDEIAKNDWNYCILDEGHIIKNTKTKLTKAVKTVKAMKRIILSGTPIQNSVLELWSLFDFLMPGFLGTERQFNERFGKPILNSRDAKSSSKEQEQGALALEALHRQVLPFVLRRMKEDVLHDLPPKIIQDYECELSDLQKMLYEEFGHSQARDGVEDAFFGEEEEPKKKKGGQHVFQALNYLKKLCNHPSLVLTPEHPQYEKVIAKVKADKSNLTDLRYSPKLMALQQLLQDCSIGSDSTSDVATVSPHRALIFCQMKQTMDLIEHNLFKNLMPNVTFMRMDGSVEGSKRHDIVTKFNADPSIDVLLLTTSVGGLGLNLTGADTVIFVEHDWNPMKDLQAMDRAHRIGQKKVVNVYRLITRGTLEEKIMGLQKFKLNIASAVINQENSGLKSMDTEQILDLFSLGPGQEDSKKKKMKEKGKQTTKDIIDSLDGLWDESQKNKKMDRSSELGRQFAESLMLSQIDDDEIFQLIDIQSRRSANFSLFYSSFLSSFTERLTINLGAIETLQQTLTLILKLLKLYISHVNSSFNQNNTTSLTLYCSFLSEIVALTFRSLPFFVLDGIENANCEVYYNSYLEWLEFLKTCYIPYMTLTSKLEYDAKLKINTQQIIAVFAMANYVSRYGLMLDFKGNTKSFDPLEKFLLHAICSFESITSLNPLGVISKHFVCIFKENLVTDKIRISSLENLHKFFIGSLVSCTQPYAEEGLLISAETVEEWRRLCIHSKPSEFSQIAETHNLAQFSRDFLVFDYVFTQNTYFEVNKYSDAYYLTKTSNLGINKNFLMFSKQFLSASHHPDFHYRLLKEAGEQLVLPDINVSSLKTRGLILQRCIIIQEAFGGFQYPLCCHCNNSKDTELLFKWKILMQVSNDICGKKYVRTNLFDIFFADLHHLLVKIKSSSARIEKLMSTVKHFLIQALEECPSKHYDILTSISESNWAALKSQRLNYSNEGFYLLPLIYSVLSEYRSANAQEISELPWQLFFVKSEVPEVFVNILLDLQKKDKAEGSLRRTLLFLNMLEHELKHEVGNNYLSAVSKFFDILRKTANDTTNIRSCEIVTPYLEIKSLLIQNSQRLYELAKLFMATSAESMEQNTAIEEGEFTTADDIDRCSHTFSKSLNDPLFTLERTDKNLEEGSEFSGNASNPLLLNNTILEPEFEAKNDFFAMINEMALKWSEFVCQYSYSYFNKLLEKIIDLVIVTEPPRLLEHVLLEFIKINPVFIETVFSTIIKKFGETKFKYNEEKCIFKPLIYMFKNDVDNSSGINFKTQILKTITIAMAHIRTSRKTIIKFLYDLLKFSKYLRESYFCWVLNQMDLQVPPSNQNNLDLNFLIKELVLNDKSEENLIIETFIPLYLTEDINSTKNLFFFSKRLFKRWEKGFGFNRLIRNYFSAVHISRNFVTEILEISLRASIIEEGEDVDDTIFKSFSESLYREEDEGGYQILLGLETVLLITLDEADNSESLKKMSLPSMKHKKSQSSSPMNISKKKELNWFFEYWIKQIVETIVGSKTPTQTVAYHLLKFLSSHKTLFPKLFMQEYQGVSGLSEIFKILTNFEEEQNANLVVKAILDGVITALHNTVETFENYLSWVFCVIPLYQDSSIEIKQEILENFICEGIMQKLYEDHGTSSNLTQLYVQKFFEGMINIVFTQMNSTDFIEIFVSILKAIIRSGMEDEDNNFQKFLKRNKFLGEIKKTFEDFFFNVCVNLMETDDNDRNNHKSSSDFLEVCCKGLELLWNLANSSIMMQSIKQSLITDNIEPLVFKTSEYIVFSSLPIMDSLFTILNSVDYKNIKERCLQILTKIFQGKIDCENTDALSASNNYFKELSLLECNIKLLVKLLQHPKLSIKCYDFIMVVLLYEAGEKFKLTFSSFGRGLLFSTLTQLIQNLNCTEEMEEGESFVEEIGLECKLILRLMEIDSKFGLERSIETTNEFSFAIISQLLILLDAQKANNNTLSSKLHSTIYLLAKNAFEFIKSSPNQHILFDKRFLTPDYEYR</sequence>
<dbReference type="InterPro" id="IPR044972">
    <property type="entry name" value="Mot1"/>
</dbReference>
<evidence type="ECO:0000313" key="15">
    <source>
        <dbReference type="Proteomes" id="UP001211065"/>
    </source>
</evidence>
<dbReference type="InterPro" id="IPR016024">
    <property type="entry name" value="ARM-type_fold"/>
</dbReference>
<dbReference type="PANTHER" id="PTHR36498">
    <property type="entry name" value="TATA-BINDING PROTEIN-ASSOCIATED FACTOR 172"/>
    <property type="match status" value="1"/>
</dbReference>
<dbReference type="GO" id="GO:0016887">
    <property type="term" value="F:ATP hydrolysis activity"/>
    <property type="evidence" value="ECO:0007669"/>
    <property type="project" value="InterPro"/>
</dbReference>
<evidence type="ECO:0000256" key="6">
    <source>
        <dbReference type="ARBA" id="ARBA00022840"/>
    </source>
</evidence>
<keyword evidence="6" id="KW-0067">ATP-binding</keyword>
<dbReference type="SUPFAM" id="SSF52540">
    <property type="entry name" value="P-loop containing nucleoside triphosphate hydrolases"/>
    <property type="match status" value="2"/>
</dbReference>
<evidence type="ECO:0000256" key="7">
    <source>
        <dbReference type="ARBA" id="ARBA00023125"/>
    </source>
</evidence>
<feature type="region of interest" description="Disordered" evidence="11">
    <location>
        <begin position="221"/>
        <end position="275"/>
    </location>
</feature>
<evidence type="ECO:0000256" key="1">
    <source>
        <dbReference type="ARBA" id="ARBA00004123"/>
    </source>
</evidence>
<dbReference type="InterPro" id="IPR044078">
    <property type="entry name" value="Mot1_ATP-bd"/>
</dbReference>
<proteinExistence type="predicted"/>
<dbReference type="InterPro" id="IPR001650">
    <property type="entry name" value="Helicase_C-like"/>
</dbReference>
<dbReference type="SMART" id="SM00490">
    <property type="entry name" value="HELICc"/>
    <property type="match status" value="1"/>
</dbReference>
<dbReference type="Proteomes" id="UP001211065">
    <property type="component" value="Unassembled WGS sequence"/>
</dbReference>
<evidence type="ECO:0000256" key="8">
    <source>
        <dbReference type="ARBA" id="ARBA00023242"/>
    </source>
</evidence>
<evidence type="ECO:0000256" key="11">
    <source>
        <dbReference type="SAM" id="MobiDB-lite"/>
    </source>
</evidence>
<accession>A0AAD5U7L5</accession>
<name>A0AAD5U7L5_9FUNG</name>
<dbReference type="CDD" id="cd17999">
    <property type="entry name" value="DEXHc_Mot1"/>
    <property type="match status" value="1"/>
</dbReference>
<dbReference type="PROSITE" id="PS51192">
    <property type="entry name" value="HELICASE_ATP_BIND_1"/>
    <property type="match status" value="1"/>
</dbReference>
<evidence type="ECO:0000259" key="13">
    <source>
        <dbReference type="PROSITE" id="PS51194"/>
    </source>
</evidence>
<dbReference type="Gene3D" id="3.40.50.10810">
    <property type="entry name" value="Tandem AAA-ATPase domain"/>
    <property type="match status" value="1"/>
</dbReference>
<dbReference type="CDD" id="cd18793">
    <property type="entry name" value="SF2_C_SNF"/>
    <property type="match status" value="1"/>
</dbReference>
<gene>
    <name evidence="14" type="primary">MOT1</name>
    <name evidence="14" type="ORF">HK099_005878</name>
</gene>